<reference evidence="2 3" key="1">
    <citation type="submission" date="2019-02" db="EMBL/GenBank/DDBJ databases">
        <title>Deep-cultivation of Planctomycetes and their phenomic and genomic characterization uncovers novel biology.</title>
        <authorList>
            <person name="Wiegand S."/>
            <person name="Jogler M."/>
            <person name="Boedeker C."/>
            <person name="Pinto D."/>
            <person name="Vollmers J."/>
            <person name="Rivas-Marin E."/>
            <person name="Kohn T."/>
            <person name="Peeters S.H."/>
            <person name="Heuer A."/>
            <person name="Rast P."/>
            <person name="Oberbeckmann S."/>
            <person name="Bunk B."/>
            <person name="Jeske O."/>
            <person name="Meyerdierks A."/>
            <person name="Storesund J.E."/>
            <person name="Kallscheuer N."/>
            <person name="Luecker S."/>
            <person name="Lage O.M."/>
            <person name="Pohl T."/>
            <person name="Merkel B.J."/>
            <person name="Hornburger P."/>
            <person name="Mueller R.-W."/>
            <person name="Bruemmer F."/>
            <person name="Labrenz M."/>
            <person name="Spormann A.M."/>
            <person name="Op den Camp H."/>
            <person name="Overmann J."/>
            <person name="Amann R."/>
            <person name="Jetten M.S.M."/>
            <person name="Mascher T."/>
            <person name="Medema M.H."/>
            <person name="Devos D.P."/>
            <person name="Kaster A.-K."/>
            <person name="Ovreas L."/>
            <person name="Rohde M."/>
            <person name="Galperin M.Y."/>
            <person name="Jogler C."/>
        </authorList>
    </citation>
    <scope>NUCLEOTIDE SEQUENCE [LARGE SCALE GENOMIC DNA]</scope>
    <source>
        <strain evidence="2 3">HG66A1</strain>
    </source>
</reference>
<organism evidence="2 3">
    <name type="scientific">Gimesia chilikensis</name>
    <dbReference type="NCBI Taxonomy" id="2605989"/>
    <lineage>
        <taxon>Bacteria</taxon>
        <taxon>Pseudomonadati</taxon>
        <taxon>Planctomycetota</taxon>
        <taxon>Planctomycetia</taxon>
        <taxon>Planctomycetales</taxon>
        <taxon>Planctomycetaceae</taxon>
        <taxon>Gimesia</taxon>
    </lineage>
</organism>
<evidence type="ECO:0000313" key="2">
    <source>
        <dbReference type="EMBL" id="QDT23124.1"/>
    </source>
</evidence>
<proteinExistence type="predicted"/>
<name>A0A517PUS4_9PLAN</name>
<dbReference type="EMBL" id="CP036266">
    <property type="protein sequence ID" value="QDT23124.1"/>
    <property type="molecule type" value="Genomic_DNA"/>
</dbReference>
<feature type="transmembrane region" description="Helical" evidence="1">
    <location>
        <begin position="20"/>
        <end position="38"/>
    </location>
</feature>
<accession>A0A517PUS4</accession>
<keyword evidence="1" id="KW-0812">Transmembrane</keyword>
<keyword evidence="3" id="KW-1185">Reference proteome</keyword>
<dbReference type="Proteomes" id="UP000320421">
    <property type="component" value="Chromosome"/>
</dbReference>
<dbReference type="AlphaFoldDB" id="A0A517PUS4"/>
<sequence length="225" mass="26123">MEYYVEDLRRYSLREFLSNYSVNTLLGVILWFLMKIYLIRPQNKPFAVCRSFKEKQVDLDQIPERYQPDISKELKILDEAGFIEPQLLKLNSGPIKDDSKLSGVTIYALHQDKVMGISFVIYFPDETESIRSSYYIVSFPDSTSSITTSDQRNLIDIEPGDAASCDPDATLIELIQIHQQRLAELNESCLTIENGEELLQLFEDRENRKFDYDIKRGVMKRVDLS</sequence>
<evidence type="ECO:0000313" key="3">
    <source>
        <dbReference type="Proteomes" id="UP000320421"/>
    </source>
</evidence>
<protein>
    <submittedName>
        <fullName evidence="2">Uncharacterized protein</fullName>
    </submittedName>
</protein>
<keyword evidence="1" id="KW-0472">Membrane</keyword>
<evidence type="ECO:0000256" key="1">
    <source>
        <dbReference type="SAM" id="Phobius"/>
    </source>
</evidence>
<keyword evidence="1" id="KW-1133">Transmembrane helix</keyword>
<gene>
    <name evidence="2" type="ORF">HG66A1_49380</name>
</gene>
<dbReference type="RefSeq" id="WP_197996770.1">
    <property type="nucleotide sequence ID" value="NZ_CP036266.1"/>
</dbReference>